<feature type="region of interest" description="Disordered" evidence="1">
    <location>
        <begin position="30"/>
        <end position="84"/>
    </location>
</feature>
<evidence type="ECO:0000313" key="4">
    <source>
        <dbReference type="Proteomes" id="UP001229346"/>
    </source>
</evidence>
<keyword evidence="2" id="KW-0732">Signal</keyword>
<protein>
    <recommendedName>
        <fullName evidence="5">DUF4309 domain-containing protein</fullName>
    </recommendedName>
</protein>
<dbReference type="PROSITE" id="PS51257">
    <property type="entry name" value="PROKAR_LIPOPROTEIN"/>
    <property type="match status" value="1"/>
</dbReference>
<organism evidence="3 4">
    <name type="scientific">Paenibacillus harenae</name>
    <dbReference type="NCBI Taxonomy" id="306543"/>
    <lineage>
        <taxon>Bacteria</taxon>
        <taxon>Bacillati</taxon>
        <taxon>Bacillota</taxon>
        <taxon>Bacilli</taxon>
        <taxon>Bacillales</taxon>
        <taxon>Paenibacillaceae</taxon>
        <taxon>Paenibacillus</taxon>
    </lineage>
</organism>
<dbReference type="Proteomes" id="UP001229346">
    <property type="component" value="Unassembled WGS sequence"/>
</dbReference>
<dbReference type="InterPro" id="IPR025453">
    <property type="entry name" value="DUF4309"/>
</dbReference>
<reference evidence="3 4" key="1">
    <citation type="submission" date="2023-07" db="EMBL/GenBank/DDBJ databases">
        <title>Sorghum-associated microbial communities from plants grown in Nebraska, USA.</title>
        <authorList>
            <person name="Schachtman D."/>
        </authorList>
    </citation>
    <scope>NUCLEOTIDE SEQUENCE [LARGE SCALE GENOMIC DNA]</scope>
    <source>
        <strain evidence="3 4">CC482</strain>
    </source>
</reference>
<keyword evidence="4" id="KW-1185">Reference proteome</keyword>
<feature type="compositionally biased region" description="Basic and acidic residues" evidence="1">
    <location>
        <begin position="72"/>
        <end position="81"/>
    </location>
</feature>
<evidence type="ECO:0000313" key="3">
    <source>
        <dbReference type="EMBL" id="MDQ0110866.1"/>
    </source>
</evidence>
<feature type="signal peptide" evidence="2">
    <location>
        <begin position="1"/>
        <end position="29"/>
    </location>
</feature>
<dbReference type="EMBL" id="JAUSSU010000001">
    <property type="protein sequence ID" value="MDQ0110866.1"/>
    <property type="molecule type" value="Genomic_DNA"/>
</dbReference>
<name>A0ABT9TU34_PAEHA</name>
<dbReference type="Pfam" id="PF14172">
    <property type="entry name" value="DUF4309"/>
    <property type="match status" value="1"/>
</dbReference>
<dbReference type="RefSeq" id="WP_307200298.1">
    <property type="nucleotide sequence ID" value="NZ_JAUSSU010000001.1"/>
</dbReference>
<comment type="caution">
    <text evidence="3">The sequence shown here is derived from an EMBL/GenBank/DDBJ whole genome shotgun (WGS) entry which is preliminary data.</text>
</comment>
<evidence type="ECO:0000256" key="1">
    <source>
        <dbReference type="SAM" id="MobiDB-lite"/>
    </source>
</evidence>
<evidence type="ECO:0000256" key="2">
    <source>
        <dbReference type="SAM" id="SignalP"/>
    </source>
</evidence>
<evidence type="ECO:0008006" key="5">
    <source>
        <dbReference type="Google" id="ProtNLM"/>
    </source>
</evidence>
<feature type="chain" id="PRO_5046116813" description="DUF4309 domain-containing protein" evidence="2">
    <location>
        <begin position="30"/>
        <end position="227"/>
    </location>
</feature>
<gene>
    <name evidence="3" type="ORF">J2T15_000282</name>
</gene>
<feature type="compositionally biased region" description="Polar residues" evidence="1">
    <location>
        <begin position="41"/>
        <end position="53"/>
    </location>
</feature>
<proteinExistence type="predicted"/>
<accession>A0ABT9TU34</accession>
<sequence length="227" mass="24203">MNPSKNFKKFAAGITFSVALALSACSNNGANGDRLDPIATNAPSTDGQTSPDGLTSPVPSIEPSETPNGANGRDEGDKPSDDEAAAVTVGSLVQLAKEGKVPDCEYAAHKALFDEIEKKWGEADSQISAGKGIYAEYKDKGIAFGYNKGMLVFDVRSYAPELHAITLKDIEKALGKADEETKNNSDDIYTYEVNDQFRLKFVIAETSGTVDHISVFSPQDAKNNMAG</sequence>